<feature type="compositionally biased region" description="Basic residues" evidence="1">
    <location>
        <begin position="74"/>
        <end position="83"/>
    </location>
</feature>
<protein>
    <submittedName>
        <fullName evidence="2">Uncharacterized protein</fullName>
    </submittedName>
</protein>
<dbReference type="EMBL" id="CAJVCH010035843">
    <property type="protein sequence ID" value="CAG7716087.1"/>
    <property type="molecule type" value="Genomic_DNA"/>
</dbReference>
<feature type="compositionally biased region" description="Polar residues" evidence="1">
    <location>
        <begin position="60"/>
        <end position="70"/>
    </location>
</feature>
<organism evidence="2 3">
    <name type="scientific">Allacma fusca</name>
    <dbReference type="NCBI Taxonomy" id="39272"/>
    <lineage>
        <taxon>Eukaryota</taxon>
        <taxon>Metazoa</taxon>
        <taxon>Ecdysozoa</taxon>
        <taxon>Arthropoda</taxon>
        <taxon>Hexapoda</taxon>
        <taxon>Collembola</taxon>
        <taxon>Symphypleona</taxon>
        <taxon>Sminthuridae</taxon>
        <taxon>Allacma</taxon>
    </lineage>
</organism>
<name>A0A8J2NRU4_9HEXA</name>
<feature type="non-terminal residue" evidence="2">
    <location>
        <position position="1"/>
    </location>
</feature>
<feature type="region of interest" description="Disordered" evidence="1">
    <location>
        <begin position="1"/>
        <end position="83"/>
    </location>
</feature>
<accession>A0A8J2NRU4</accession>
<evidence type="ECO:0000256" key="1">
    <source>
        <dbReference type="SAM" id="MobiDB-lite"/>
    </source>
</evidence>
<gene>
    <name evidence="2" type="ORF">AFUS01_LOCUS5616</name>
</gene>
<feature type="compositionally biased region" description="Low complexity" evidence="1">
    <location>
        <begin position="50"/>
        <end position="59"/>
    </location>
</feature>
<dbReference type="Proteomes" id="UP000708208">
    <property type="component" value="Unassembled WGS sequence"/>
</dbReference>
<dbReference type="AlphaFoldDB" id="A0A8J2NRU4"/>
<feature type="compositionally biased region" description="Basic and acidic residues" evidence="1">
    <location>
        <begin position="40"/>
        <end position="49"/>
    </location>
</feature>
<sequence length="83" mass="9233">AKDDMESMCDQLATEAAGIVDSPERNTRSQHSCPKQLNARTEDTSERDASSSSLPEVSSVQHNDSEANSCSDKRYKRIKYKLP</sequence>
<feature type="compositionally biased region" description="Polar residues" evidence="1">
    <location>
        <begin position="29"/>
        <end position="39"/>
    </location>
</feature>
<evidence type="ECO:0000313" key="3">
    <source>
        <dbReference type="Proteomes" id="UP000708208"/>
    </source>
</evidence>
<reference evidence="2" key="1">
    <citation type="submission" date="2021-06" db="EMBL/GenBank/DDBJ databases">
        <authorList>
            <person name="Hodson N. C."/>
            <person name="Mongue J. A."/>
            <person name="Jaron S. K."/>
        </authorList>
    </citation>
    <scope>NUCLEOTIDE SEQUENCE</scope>
</reference>
<comment type="caution">
    <text evidence="2">The sequence shown here is derived from an EMBL/GenBank/DDBJ whole genome shotgun (WGS) entry which is preliminary data.</text>
</comment>
<proteinExistence type="predicted"/>
<evidence type="ECO:0000313" key="2">
    <source>
        <dbReference type="EMBL" id="CAG7716087.1"/>
    </source>
</evidence>
<keyword evidence="3" id="KW-1185">Reference proteome</keyword>